<feature type="chain" id="PRO_5042199547" evidence="1">
    <location>
        <begin position="25"/>
        <end position="1395"/>
    </location>
</feature>
<gene>
    <name evidence="3" type="ORF">QNI22_20055</name>
</gene>
<dbReference type="RefSeq" id="WP_314513372.1">
    <property type="nucleotide sequence ID" value="NZ_JASJOU010000007.1"/>
</dbReference>
<evidence type="ECO:0000313" key="3">
    <source>
        <dbReference type="EMBL" id="MDJ1502974.1"/>
    </source>
</evidence>
<protein>
    <submittedName>
        <fullName evidence="3">DUF6443 domain-containing protein</fullName>
    </submittedName>
</protein>
<keyword evidence="4" id="KW-1185">Reference proteome</keyword>
<name>A0AAE3R7P0_9BACT</name>
<dbReference type="NCBIfam" id="TIGR03696">
    <property type="entry name" value="Rhs_assc_core"/>
    <property type="match status" value="1"/>
</dbReference>
<dbReference type="Pfam" id="PF20041">
    <property type="entry name" value="DUF6443"/>
    <property type="match status" value="1"/>
</dbReference>
<evidence type="ECO:0000313" key="4">
    <source>
        <dbReference type="Proteomes" id="UP001232063"/>
    </source>
</evidence>
<evidence type="ECO:0000256" key="1">
    <source>
        <dbReference type="SAM" id="SignalP"/>
    </source>
</evidence>
<dbReference type="InterPro" id="IPR045619">
    <property type="entry name" value="DUF6443"/>
</dbReference>
<feature type="signal peptide" evidence="1">
    <location>
        <begin position="1"/>
        <end position="24"/>
    </location>
</feature>
<sequence>MRNHFQCLALFFLTTLAGNLPLWAQTPSSSQNYVQSSTFRGANGTQAVTTIDYVDGLGRPIQSVQYQGALPRPGQSVSKRDVVTSITYDAFGRTDRTYLPTPVTTATGELVSDQPAQAVSFYGETNAFVQPVYEASPLNRVLSQYGAGDAWRTADRPVKTQYLVSASSDNVRLWTASAASGINTASLASAGFYAGGELFKTQIMDENQHLVIEYKDKEGKVVQKNVQDGGTASAPTWMVTSYVYNDLDQLVFVIPPKLYATKVEITTAAVSLSEAVDSELLFAYHYDDRGRVIEKLVPGGGWTQIIYNKVDLPVLTQTARQAATNKWTFTKYDVFSRVVLSGEMTLTSALTDLRSAAASSTPFESRTGSVFGYTNNAYPSVTDTQVNLVNYYDDYSWTVPASMAFTSFNSLIQQSARGLATGSMARLLEQTEFGNQMLTSVTYYDEKNRPVQTYSQNPFGGQTRTDLTLNFVGEVMSKKVISQYNDGKPSYTVVTEYSYDEMGHKVQTNHAIGQGSTTPQALTLATYEYDELGRLVRKNIQPGTYNTIEATQSTSQLVRDALLEGIVEDRAGKITFKKGFVIAGSGTIYSAEPMAPTTGTTTALQKIDYTYNIRNWLTSVNQGALNANENDLFGMRLNYQEDGESYNGNISKQSWISHSVRNRPNRVYDYSYDAANRLVAAAYSGGKYSGENYSLSGMKYDKNGNIEALTRNGMTGGKLIFPTFGSTSGTNVSGNVIDKLSYTYLNNGNRLQSVSDAVTSAIPDGVGDFRNLSTGVDYDYDAEGSLIKDLNKGITSITYNYLGLVETVIGSQKVGTTTIPFQISYTYDATGRKWRKKALNVTTQQSALTDYDGENVFETDPVKGTSNALSFIAHEEGRVITDPQSGQLAYEYHYKDHLGNLRVAYRQQRSQTSSARLTMEPTMAVEEEAAFQKVSLSRVAGPAHSGRYAARLLAKTGPGKTVKLQAGETLWASVYGYVEEKQTRRINWIPVPIIGQEPTVADGKVHKKLALKAGLALPLKFGKKQTELPEAYLQIIARDSSGKVLSLQTQKLSKSAIGSWEKLELVYQPKEEQIVEVSVVNSSSRVSAYFDDLTLTQEPPIIVQENHYDPWGLNLAGIEVQGNPNHKFQYNGKEKQEEFGLNWMDYGARMYDAQLGRWHVIDPASEEEDQESWSPYHYVYCDPIRHNDPDGKTGNPITGALQAVAIEYGTQVIVNFALGKGLKEAITDVDLADIAVAGAVGALTSGLNGGVQVAAASTRIAKAVQLGKALAPEIIKASVDVKYDKDKKGIQVETVGGVVGKKKDLKNAVVDVVGGPGGGFAGKQAGKAVNHILNKEITAAAKAMRKVPIGGKSYVKQQAKKVAAESEMKARETAVNMAAGATSSYTGEQAKDAIK</sequence>
<keyword evidence="1" id="KW-0732">Signal</keyword>
<dbReference type="EMBL" id="JASJOU010000007">
    <property type="protein sequence ID" value="MDJ1502974.1"/>
    <property type="molecule type" value="Genomic_DNA"/>
</dbReference>
<evidence type="ECO:0000259" key="2">
    <source>
        <dbReference type="Pfam" id="PF20041"/>
    </source>
</evidence>
<dbReference type="Gene3D" id="2.180.10.10">
    <property type="entry name" value="RHS repeat-associated core"/>
    <property type="match status" value="2"/>
</dbReference>
<accession>A0AAE3R7P0</accession>
<feature type="domain" description="DUF6443" evidence="2">
    <location>
        <begin position="34"/>
        <end position="163"/>
    </location>
</feature>
<dbReference type="InterPro" id="IPR022385">
    <property type="entry name" value="Rhs_assc_core"/>
</dbReference>
<comment type="caution">
    <text evidence="3">The sequence shown here is derived from an EMBL/GenBank/DDBJ whole genome shotgun (WGS) entry which is preliminary data.</text>
</comment>
<proteinExistence type="predicted"/>
<organism evidence="3 4">
    <name type="scientific">Xanthocytophaga agilis</name>
    <dbReference type="NCBI Taxonomy" id="3048010"/>
    <lineage>
        <taxon>Bacteria</taxon>
        <taxon>Pseudomonadati</taxon>
        <taxon>Bacteroidota</taxon>
        <taxon>Cytophagia</taxon>
        <taxon>Cytophagales</taxon>
        <taxon>Rhodocytophagaceae</taxon>
        <taxon>Xanthocytophaga</taxon>
    </lineage>
</organism>
<reference evidence="3" key="1">
    <citation type="submission" date="2023-05" db="EMBL/GenBank/DDBJ databases">
        <authorList>
            <person name="Zhang X."/>
        </authorList>
    </citation>
    <scope>NUCLEOTIDE SEQUENCE</scope>
    <source>
        <strain evidence="3">BD1B2-1</strain>
    </source>
</reference>
<dbReference type="Proteomes" id="UP001232063">
    <property type="component" value="Unassembled WGS sequence"/>
</dbReference>